<dbReference type="FunFam" id="3.30.70.270:FF:000003">
    <property type="entry name" value="Transposon Ty3-G Gag-Pol polyprotein"/>
    <property type="match status" value="1"/>
</dbReference>
<dbReference type="Pfam" id="PF00078">
    <property type="entry name" value="RVT_1"/>
    <property type="match status" value="1"/>
</dbReference>
<dbReference type="InterPro" id="IPR043502">
    <property type="entry name" value="DNA/RNA_pol_sf"/>
</dbReference>
<dbReference type="GO" id="GO:0003964">
    <property type="term" value="F:RNA-directed DNA polymerase activity"/>
    <property type="evidence" value="ECO:0007669"/>
    <property type="project" value="UniProtKB-KW"/>
</dbReference>
<protein>
    <submittedName>
        <fullName evidence="2">RNA-directed DNA polymerase homolog</fullName>
    </submittedName>
</protein>
<dbReference type="SUPFAM" id="SSF56672">
    <property type="entry name" value="DNA/RNA polymerases"/>
    <property type="match status" value="1"/>
</dbReference>
<dbReference type="PROSITE" id="PS50878">
    <property type="entry name" value="RT_POL"/>
    <property type="match status" value="1"/>
</dbReference>
<dbReference type="PANTHER" id="PTHR24559:SF444">
    <property type="entry name" value="REVERSE TRANSCRIPTASE DOMAIN-CONTAINING PROTEIN"/>
    <property type="match status" value="1"/>
</dbReference>
<dbReference type="AlphaFoldDB" id="A0A699WFX9"/>
<dbReference type="InterPro" id="IPR043128">
    <property type="entry name" value="Rev_trsase/Diguanyl_cyclase"/>
</dbReference>
<dbReference type="EMBL" id="BKCJ011625997">
    <property type="protein sequence ID" value="GFD44588.1"/>
    <property type="molecule type" value="Genomic_DNA"/>
</dbReference>
<dbReference type="CDD" id="cd01647">
    <property type="entry name" value="RT_LTR"/>
    <property type="match status" value="1"/>
</dbReference>
<organism evidence="2">
    <name type="scientific">Tanacetum cinerariifolium</name>
    <name type="common">Dalmatian daisy</name>
    <name type="synonym">Chrysanthemum cinerariifolium</name>
    <dbReference type="NCBI Taxonomy" id="118510"/>
    <lineage>
        <taxon>Eukaryota</taxon>
        <taxon>Viridiplantae</taxon>
        <taxon>Streptophyta</taxon>
        <taxon>Embryophyta</taxon>
        <taxon>Tracheophyta</taxon>
        <taxon>Spermatophyta</taxon>
        <taxon>Magnoliopsida</taxon>
        <taxon>eudicotyledons</taxon>
        <taxon>Gunneridae</taxon>
        <taxon>Pentapetalae</taxon>
        <taxon>asterids</taxon>
        <taxon>campanulids</taxon>
        <taxon>Asterales</taxon>
        <taxon>Asteraceae</taxon>
        <taxon>Asteroideae</taxon>
        <taxon>Anthemideae</taxon>
        <taxon>Anthemidinae</taxon>
        <taxon>Tanacetum</taxon>
    </lineage>
</organism>
<keyword evidence="2" id="KW-0548">Nucleotidyltransferase</keyword>
<dbReference type="Gene3D" id="3.30.70.270">
    <property type="match status" value="1"/>
</dbReference>
<gene>
    <name evidence="2" type="ORF">Tci_916557</name>
</gene>
<evidence type="ECO:0000313" key="2">
    <source>
        <dbReference type="EMBL" id="GFD44588.1"/>
    </source>
</evidence>
<keyword evidence="2" id="KW-0695">RNA-directed DNA polymerase</keyword>
<keyword evidence="2" id="KW-0808">Transferase</keyword>
<feature type="non-terminal residue" evidence="2">
    <location>
        <position position="1"/>
    </location>
</feature>
<dbReference type="InterPro" id="IPR053134">
    <property type="entry name" value="RNA-dir_DNA_polymerase"/>
</dbReference>
<comment type="caution">
    <text evidence="2">The sequence shown here is derived from an EMBL/GenBank/DDBJ whole genome shotgun (WGS) entry which is preliminary data.</text>
</comment>
<proteinExistence type="predicted"/>
<name>A0A699WFX9_TANCI</name>
<dbReference type="PANTHER" id="PTHR24559">
    <property type="entry name" value="TRANSPOSON TY3-I GAG-POL POLYPROTEIN"/>
    <property type="match status" value="1"/>
</dbReference>
<dbReference type="InterPro" id="IPR000477">
    <property type="entry name" value="RT_dom"/>
</dbReference>
<accession>A0A699WFX9</accession>
<reference evidence="2" key="1">
    <citation type="journal article" date="2019" name="Sci. Rep.">
        <title>Draft genome of Tanacetum cinerariifolium, the natural source of mosquito coil.</title>
        <authorList>
            <person name="Yamashiro T."/>
            <person name="Shiraishi A."/>
            <person name="Satake H."/>
            <person name="Nakayama K."/>
        </authorList>
    </citation>
    <scope>NUCLEOTIDE SEQUENCE</scope>
</reference>
<evidence type="ECO:0000259" key="1">
    <source>
        <dbReference type="PROSITE" id="PS50878"/>
    </source>
</evidence>
<sequence>TRYGHYEFLVMPFGLTNAPAVFMNLMNHIFHEYLDKFVIVFIDDILVYSMSEEEHEQHLRIVLEILRQKKLYAKFLKYEFWLQQVAFLGHIVSADGITIDPSKVKAITK</sequence>
<feature type="domain" description="Reverse transcriptase" evidence="1">
    <location>
        <begin position="1"/>
        <end position="92"/>
    </location>
</feature>